<evidence type="ECO:0000259" key="9">
    <source>
        <dbReference type="Pfam" id="PF00462"/>
    </source>
</evidence>
<dbReference type="Pfam" id="PF07291">
    <property type="entry name" value="MauE"/>
    <property type="match status" value="1"/>
</dbReference>
<evidence type="ECO:0000256" key="6">
    <source>
        <dbReference type="ARBA" id="ARBA00022989"/>
    </source>
</evidence>
<dbReference type="Gene3D" id="1.20.1260.10">
    <property type="match status" value="1"/>
</dbReference>
<dbReference type="Pfam" id="PF03713">
    <property type="entry name" value="DUF305"/>
    <property type="match status" value="1"/>
</dbReference>
<keyword evidence="13" id="KW-1185">Reference proteome</keyword>
<dbReference type="InterPro" id="IPR009908">
    <property type="entry name" value="Methylamine_util_MauE"/>
</dbReference>
<feature type="transmembrane region" description="Helical" evidence="8">
    <location>
        <begin position="123"/>
        <end position="142"/>
    </location>
</feature>
<dbReference type="Proteomes" id="UP000638918">
    <property type="component" value="Unassembled WGS sequence"/>
</dbReference>
<evidence type="ECO:0000256" key="3">
    <source>
        <dbReference type="ARBA" id="ARBA00004856"/>
    </source>
</evidence>
<dbReference type="PANTHER" id="PTHR36933:SF1">
    <property type="entry name" value="SLL0788 PROTEIN"/>
    <property type="match status" value="1"/>
</dbReference>
<evidence type="ECO:0000256" key="1">
    <source>
        <dbReference type="ARBA" id="ARBA00003475"/>
    </source>
</evidence>
<gene>
    <name evidence="12" type="ORF">H9656_07830</name>
</gene>
<keyword evidence="6 8" id="KW-1133">Transmembrane helix</keyword>
<keyword evidence="5 8" id="KW-0812">Transmembrane</keyword>
<evidence type="ECO:0000256" key="7">
    <source>
        <dbReference type="ARBA" id="ARBA00023136"/>
    </source>
</evidence>
<feature type="transmembrane region" description="Helical" evidence="8">
    <location>
        <begin position="230"/>
        <end position="254"/>
    </location>
</feature>
<reference evidence="12 13" key="1">
    <citation type="submission" date="2020-08" db="EMBL/GenBank/DDBJ databases">
        <title>A Genomic Blueprint of the Chicken Gut Microbiome.</title>
        <authorList>
            <person name="Gilroy R."/>
            <person name="Ravi A."/>
            <person name="Getino M."/>
            <person name="Pursley I."/>
            <person name="Horton D.L."/>
            <person name="Alikhan N.-F."/>
            <person name="Baker D."/>
            <person name="Gharbi K."/>
            <person name="Hall N."/>
            <person name="Watson M."/>
            <person name="Adriaenssens E.M."/>
            <person name="Foster-Nyarko E."/>
            <person name="Jarju S."/>
            <person name="Secka A."/>
            <person name="Antonio M."/>
            <person name="Oren A."/>
            <person name="Chaudhuri R."/>
            <person name="La Ragione R.M."/>
            <person name="Hildebrand F."/>
            <person name="Pallen M.J."/>
        </authorList>
    </citation>
    <scope>NUCLEOTIDE SEQUENCE [LARGE SCALE GENOMIC DNA]</scope>
    <source>
        <strain evidence="12 13">Sa3CVA3</strain>
    </source>
</reference>
<dbReference type="InterPro" id="IPR012347">
    <property type="entry name" value="Ferritin-like"/>
</dbReference>
<accession>A0ABR8R0P5</accession>
<comment type="subcellular location">
    <subcellularLocation>
        <location evidence="2">Membrane</location>
        <topology evidence="2">Multi-pass membrane protein</topology>
    </subcellularLocation>
</comment>
<evidence type="ECO:0000313" key="12">
    <source>
        <dbReference type="EMBL" id="MBD7941293.1"/>
    </source>
</evidence>
<dbReference type="InterPro" id="IPR036249">
    <property type="entry name" value="Thioredoxin-like_sf"/>
</dbReference>
<evidence type="ECO:0000256" key="5">
    <source>
        <dbReference type="ARBA" id="ARBA00022692"/>
    </source>
</evidence>
<dbReference type="EMBL" id="JACSQU010000001">
    <property type="protein sequence ID" value="MBD7941293.1"/>
    <property type="molecule type" value="Genomic_DNA"/>
</dbReference>
<feature type="transmembrane region" description="Helical" evidence="8">
    <location>
        <begin position="95"/>
        <end position="117"/>
    </location>
</feature>
<feature type="transmembrane region" description="Helical" evidence="8">
    <location>
        <begin position="188"/>
        <end position="209"/>
    </location>
</feature>
<evidence type="ECO:0000313" key="13">
    <source>
        <dbReference type="Proteomes" id="UP000638918"/>
    </source>
</evidence>
<evidence type="ECO:0000256" key="4">
    <source>
        <dbReference type="ARBA" id="ARBA00019078"/>
    </source>
</evidence>
<keyword evidence="7 8" id="KW-0472">Membrane</keyword>
<comment type="caution">
    <text evidence="12">The sequence shown here is derived from an EMBL/GenBank/DDBJ whole genome shotgun (WGS) entry which is preliminary data.</text>
</comment>
<proteinExistence type="predicted"/>
<evidence type="ECO:0000256" key="8">
    <source>
        <dbReference type="SAM" id="Phobius"/>
    </source>
</evidence>
<feature type="domain" description="Glutaredoxin" evidence="9">
    <location>
        <begin position="16"/>
        <end position="73"/>
    </location>
</feature>
<evidence type="ECO:0000259" key="10">
    <source>
        <dbReference type="Pfam" id="PF03713"/>
    </source>
</evidence>
<name>A0ABR8R0P5_9CAUL</name>
<feature type="domain" description="DUF305" evidence="10">
    <location>
        <begin position="259"/>
        <end position="354"/>
    </location>
</feature>
<protein>
    <recommendedName>
        <fullName evidence="4">Methylamine utilization protein MauE</fullName>
    </recommendedName>
</protein>
<feature type="transmembrane region" description="Helical" evidence="8">
    <location>
        <begin position="162"/>
        <end position="182"/>
    </location>
</feature>
<dbReference type="SUPFAM" id="SSF52833">
    <property type="entry name" value="Thioredoxin-like"/>
    <property type="match status" value="1"/>
</dbReference>
<dbReference type="PANTHER" id="PTHR36933">
    <property type="entry name" value="SLL0788 PROTEIN"/>
    <property type="match status" value="1"/>
</dbReference>
<evidence type="ECO:0000259" key="11">
    <source>
        <dbReference type="Pfam" id="PF07291"/>
    </source>
</evidence>
<evidence type="ECO:0000256" key="2">
    <source>
        <dbReference type="ARBA" id="ARBA00004141"/>
    </source>
</evidence>
<comment type="pathway">
    <text evidence="3">One-carbon metabolism; methylamine degradation.</text>
</comment>
<dbReference type="Pfam" id="PF00462">
    <property type="entry name" value="Glutaredoxin"/>
    <property type="match status" value="1"/>
</dbReference>
<dbReference type="InterPro" id="IPR002109">
    <property type="entry name" value="Glutaredoxin"/>
</dbReference>
<organism evidence="12 13">
    <name type="scientific">Brevundimonas guildfordensis</name>
    <dbReference type="NCBI Taxonomy" id="2762241"/>
    <lineage>
        <taxon>Bacteria</taxon>
        <taxon>Pseudomonadati</taxon>
        <taxon>Pseudomonadota</taxon>
        <taxon>Alphaproteobacteria</taxon>
        <taxon>Caulobacterales</taxon>
        <taxon>Caulobacteraceae</taxon>
        <taxon>Brevundimonas</taxon>
    </lineage>
</organism>
<sequence length="363" mass="39363">MTQSSNAAKTAVLYRMATAQHTCPYGLKAKDLLRRSGYRVDDRLLKTREETDAFKAEHDVMTTPQTFIDGQRVGGYDDLRRFLGKPVADPDATSYWPVIVLFSLTALMAMGASHAVLGSPFTLRAAEWFIGFSMVVLALLKLQNVETFSTMFLNYDLLAKRWVPYGYIYPFAEALAGVLMVAGVLTWLSVPIALFIGGIGAVSVFKAVYIDKRELKCACVGGASKVPLGFVSLLENLMMIAMAVWMAAAALGWAPAAHQGPSSAMAAHPVAVASGAPSTEAYQAAHHAMMAGMDQPYTGDADVDFMRGMIPHHEGAVAMAEVALEHGRDPEVRQLAEEVVTAQEREIAQMRAWLAKHSASAHH</sequence>
<dbReference type="PROSITE" id="PS51354">
    <property type="entry name" value="GLUTAREDOXIN_2"/>
    <property type="match status" value="1"/>
</dbReference>
<feature type="domain" description="Methylamine utilisation protein MauE" evidence="11">
    <location>
        <begin position="122"/>
        <end position="248"/>
    </location>
</feature>
<comment type="function">
    <text evidence="1">May be specifically involved in the processing, transport, and/or maturation of the MADH beta-subunit.</text>
</comment>
<dbReference type="InterPro" id="IPR005183">
    <property type="entry name" value="DUF305_CopM-like"/>
</dbReference>
<dbReference type="Gene3D" id="3.40.30.10">
    <property type="entry name" value="Glutaredoxin"/>
    <property type="match status" value="1"/>
</dbReference>